<name>A0A846MPV1_9BACT</name>
<reference evidence="10 11" key="1">
    <citation type="submission" date="2020-03" db="EMBL/GenBank/DDBJ databases">
        <title>Genomic Encyclopedia of Type Strains, Phase IV (KMG-IV): sequencing the most valuable type-strain genomes for metagenomic binning, comparative biology and taxonomic classification.</title>
        <authorList>
            <person name="Goeker M."/>
        </authorList>
    </citation>
    <scope>NUCLEOTIDE SEQUENCE [LARGE SCALE GENOMIC DNA]</scope>
    <source>
        <strain evidence="10 11">DSM 5718</strain>
    </source>
</reference>
<comment type="caution">
    <text evidence="10">The sequence shown here is derived from an EMBL/GenBank/DDBJ whole genome shotgun (WGS) entry which is preliminary data.</text>
</comment>
<dbReference type="InterPro" id="IPR036388">
    <property type="entry name" value="WH-like_DNA-bd_sf"/>
</dbReference>
<dbReference type="GO" id="GO:0000156">
    <property type="term" value="F:phosphorelay response regulator activity"/>
    <property type="evidence" value="ECO:0007669"/>
    <property type="project" value="TreeGrafter"/>
</dbReference>
<dbReference type="PANTHER" id="PTHR48111">
    <property type="entry name" value="REGULATOR OF RPOS"/>
    <property type="match status" value="1"/>
</dbReference>
<keyword evidence="3" id="KW-0805">Transcription regulation</keyword>
<evidence type="ECO:0000256" key="1">
    <source>
        <dbReference type="ARBA" id="ARBA00022553"/>
    </source>
</evidence>
<feature type="DNA-binding region" description="OmpR/PhoB-type" evidence="7">
    <location>
        <begin position="147"/>
        <end position="245"/>
    </location>
</feature>
<dbReference type="Pfam" id="PF00072">
    <property type="entry name" value="Response_reg"/>
    <property type="match status" value="1"/>
</dbReference>
<evidence type="ECO:0000256" key="7">
    <source>
        <dbReference type="PROSITE-ProRule" id="PRU01091"/>
    </source>
</evidence>
<gene>
    <name evidence="10" type="ORF">FHS56_001079</name>
</gene>
<dbReference type="Pfam" id="PF00486">
    <property type="entry name" value="Trans_reg_C"/>
    <property type="match status" value="1"/>
</dbReference>
<dbReference type="InterPro" id="IPR001789">
    <property type="entry name" value="Sig_transdc_resp-reg_receiver"/>
</dbReference>
<dbReference type="EMBL" id="JAASRN010000001">
    <property type="protein sequence ID" value="NIK73593.1"/>
    <property type="molecule type" value="Genomic_DNA"/>
</dbReference>
<dbReference type="GO" id="GO:0006355">
    <property type="term" value="P:regulation of DNA-templated transcription"/>
    <property type="evidence" value="ECO:0007669"/>
    <property type="project" value="InterPro"/>
</dbReference>
<dbReference type="PANTHER" id="PTHR48111:SF22">
    <property type="entry name" value="REGULATOR OF RPOS"/>
    <property type="match status" value="1"/>
</dbReference>
<dbReference type="InterPro" id="IPR011006">
    <property type="entry name" value="CheY-like_superfamily"/>
</dbReference>
<proteinExistence type="predicted"/>
<dbReference type="AlphaFoldDB" id="A0A846MPV1"/>
<keyword evidence="5" id="KW-0804">Transcription</keyword>
<sequence length="247" mass="28505">MSNFVNKNQNKKNIKSNFAMVHILIVEDDQRLAELIQRALEEQGFTTTLAYDGLSGKNLALQNNYDLIITDIILPKINGLDLCKQIRAIKPDIPIIMLTALGTTDDKVEGFDAGADDYLVKPFEMRELLARIRALLKRQNKTAKHSNNILRYADLEMNLHTKVVKRNQTEISLTPKEFKLLEYMLQNPERVLSRAEIAEKVWDTHFDTGTNFIDVYINYLRKKIDKNFDKKLIHTRPGMGFILKAEQ</sequence>
<dbReference type="SMART" id="SM00448">
    <property type="entry name" value="REC"/>
    <property type="match status" value="1"/>
</dbReference>
<feature type="domain" description="Response regulatory" evidence="8">
    <location>
        <begin position="22"/>
        <end position="136"/>
    </location>
</feature>
<dbReference type="InterPro" id="IPR001867">
    <property type="entry name" value="OmpR/PhoB-type_DNA-bd"/>
</dbReference>
<protein>
    <submittedName>
        <fullName evidence="10">DNA-binding response OmpR family regulator</fullName>
    </submittedName>
</protein>
<keyword evidence="1 6" id="KW-0597">Phosphoprotein</keyword>
<evidence type="ECO:0000256" key="2">
    <source>
        <dbReference type="ARBA" id="ARBA00023012"/>
    </source>
</evidence>
<dbReference type="Gene3D" id="6.10.250.690">
    <property type="match status" value="1"/>
</dbReference>
<organism evidence="10 11">
    <name type="scientific">Thermonema lapsum</name>
    <dbReference type="NCBI Taxonomy" id="28195"/>
    <lineage>
        <taxon>Bacteria</taxon>
        <taxon>Pseudomonadati</taxon>
        <taxon>Bacteroidota</taxon>
        <taxon>Cytophagia</taxon>
        <taxon>Cytophagales</taxon>
        <taxon>Thermonemataceae</taxon>
        <taxon>Thermonema</taxon>
    </lineage>
</organism>
<evidence type="ECO:0000259" key="9">
    <source>
        <dbReference type="PROSITE" id="PS51755"/>
    </source>
</evidence>
<dbReference type="Gene3D" id="3.40.50.2300">
    <property type="match status" value="1"/>
</dbReference>
<dbReference type="PROSITE" id="PS51755">
    <property type="entry name" value="OMPR_PHOB"/>
    <property type="match status" value="1"/>
</dbReference>
<dbReference type="GO" id="GO:0000976">
    <property type="term" value="F:transcription cis-regulatory region binding"/>
    <property type="evidence" value="ECO:0007669"/>
    <property type="project" value="TreeGrafter"/>
</dbReference>
<evidence type="ECO:0000313" key="11">
    <source>
        <dbReference type="Proteomes" id="UP000537126"/>
    </source>
</evidence>
<evidence type="ECO:0000313" key="10">
    <source>
        <dbReference type="EMBL" id="NIK73593.1"/>
    </source>
</evidence>
<keyword evidence="11" id="KW-1185">Reference proteome</keyword>
<dbReference type="Gene3D" id="1.10.10.10">
    <property type="entry name" value="Winged helix-like DNA-binding domain superfamily/Winged helix DNA-binding domain"/>
    <property type="match status" value="1"/>
</dbReference>
<dbReference type="InterPro" id="IPR039420">
    <property type="entry name" value="WalR-like"/>
</dbReference>
<accession>A0A846MPV1</accession>
<dbReference type="PROSITE" id="PS50110">
    <property type="entry name" value="RESPONSE_REGULATORY"/>
    <property type="match status" value="1"/>
</dbReference>
<dbReference type="FunFam" id="1.10.10.10:FF:000005">
    <property type="entry name" value="Two-component system response regulator"/>
    <property type="match status" value="1"/>
</dbReference>
<feature type="modified residue" description="4-aspartylphosphate" evidence="6">
    <location>
        <position position="71"/>
    </location>
</feature>
<dbReference type="Proteomes" id="UP000537126">
    <property type="component" value="Unassembled WGS sequence"/>
</dbReference>
<dbReference type="SMART" id="SM00862">
    <property type="entry name" value="Trans_reg_C"/>
    <property type="match status" value="1"/>
</dbReference>
<dbReference type="GO" id="GO:0005829">
    <property type="term" value="C:cytosol"/>
    <property type="evidence" value="ECO:0007669"/>
    <property type="project" value="TreeGrafter"/>
</dbReference>
<keyword evidence="2" id="KW-0902">Two-component regulatory system</keyword>
<evidence type="ECO:0000256" key="3">
    <source>
        <dbReference type="ARBA" id="ARBA00023015"/>
    </source>
</evidence>
<dbReference type="CDD" id="cd19935">
    <property type="entry name" value="REC_OmpR_CusR-like"/>
    <property type="match status" value="1"/>
</dbReference>
<feature type="domain" description="OmpR/PhoB-type" evidence="9">
    <location>
        <begin position="147"/>
        <end position="245"/>
    </location>
</feature>
<dbReference type="FunFam" id="3.40.50.2300:FF:000001">
    <property type="entry name" value="DNA-binding response regulator PhoB"/>
    <property type="match status" value="1"/>
</dbReference>
<dbReference type="CDD" id="cd00383">
    <property type="entry name" value="trans_reg_C"/>
    <property type="match status" value="1"/>
</dbReference>
<dbReference type="GO" id="GO:0032993">
    <property type="term" value="C:protein-DNA complex"/>
    <property type="evidence" value="ECO:0007669"/>
    <property type="project" value="TreeGrafter"/>
</dbReference>
<keyword evidence="4 7" id="KW-0238">DNA-binding</keyword>
<evidence type="ECO:0000259" key="8">
    <source>
        <dbReference type="PROSITE" id="PS50110"/>
    </source>
</evidence>
<evidence type="ECO:0000256" key="5">
    <source>
        <dbReference type="ARBA" id="ARBA00023163"/>
    </source>
</evidence>
<dbReference type="SUPFAM" id="SSF52172">
    <property type="entry name" value="CheY-like"/>
    <property type="match status" value="1"/>
</dbReference>
<evidence type="ECO:0000256" key="4">
    <source>
        <dbReference type="ARBA" id="ARBA00023125"/>
    </source>
</evidence>
<evidence type="ECO:0000256" key="6">
    <source>
        <dbReference type="PROSITE-ProRule" id="PRU00169"/>
    </source>
</evidence>